<reference evidence="11" key="1">
    <citation type="journal article" date="2019" name="Nat. Commun.">
        <title>Genome-wide association mapping of date palm fruit traits.</title>
        <authorList>
            <person name="Hazzouri K.M."/>
            <person name="Gros-Balthazard M."/>
            <person name="Flowers J.M."/>
            <person name="Copetti D."/>
            <person name="Lemansour A."/>
            <person name="Lebrun M."/>
            <person name="Masmoudi K."/>
            <person name="Ferrand S."/>
            <person name="Dhar M.I."/>
            <person name="Fresquez Z.A."/>
            <person name="Rosas U."/>
            <person name="Zhang J."/>
            <person name="Talag J."/>
            <person name="Lee S."/>
            <person name="Kudrna D."/>
            <person name="Powell R.F."/>
            <person name="Leitch I.J."/>
            <person name="Krueger R.R."/>
            <person name="Wing R.A."/>
            <person name="Amiri K.M.A."/>
            <person name="Purugganan M.D."/>
        </authorList>
    </citation>
    <scope>NUCLEOTIDE SEQUENCE [LARGE SCALE GENOMIC DNA]</scope>
    <source>
        <strain evidence="11">cv. Khalas</strain>
    </source>
</reference>
<sequence length="208" mass="23293">MLKILLSSAVQWGNVIKSQYSAMFQRLEVQTVASPVQAVTPLTSTGIGTTSADSSLSETYHLVPQPPSYDTDPRLSHSQRDGLVLRRDKSMSHLQEESQTRRRNGSSSAVEHLVSIKKWNSVETEEEKPSHSESEKNLYAKAYGTGYVIATSEDEDVCPTCLDEYTPENPKIVTNCSHHFHLSCIYEWMERSDSCPICGKVMEFCESP</sequence>
<feature type="region of interest" description="Disordered" evidence="9">
    <location>
        <begin position="87"/>
        <end position="109"/>
    </location>
</feature>
<gene>
    <name evidence="12" type="primary">LOC103696993</name>
</gene>
<name>A0A8B9AEX1_PHODC</name>
<dbReference type="AlphaFoldDB" id="A0A8B9AEX1"/>
<dbReference type="Pfam" id="PF13639">
    <property type="entry name" value="zf-RING_2"/>
    <property type="match status" value="1"/>
</dbReference>
<dbReference type="InterPro" id="IPR013083">
    <property type="entry name" value="Znf_RING/FYVE/PHD"/>
</dbReference>
<keyword evidence="6" id="KW-0833">Ubl conjugation pathway</keyword>
<evidence type="ECO:0000256" key="7">
    <source>
        <dbReference type="ARBA" id="ARBA00022833"/>
    </source>
</evidence>
<dbReference type="CDD" id="cd23116">
    <property type="entry name" value="RING-H2_AIRP1-like"/>
    <property type="match status" value="1"/>
</dbReference>
<comment type="catalytic activity">
    <reaction evidence="1">
        <text>S-ubiquitinyl-[E2 ubiquitin-conjugating enzyme]-L-cysteine + [acceptor protein]-L-lysine = [E2 ubiquitin-conjugating enzyme]-L-cysteine + N(6)-ubiquitinyl-[acceptor protein]-L-lysine.</text>
        <dbReference type="EC" id="2.3.2.27"/>
    </reaction>
</comment>
<dbReference type="InterPro" id="IPR001841">
    <property type="entry name" value="Znf_RING"/>
</dbReference>
<dbReference type="GO" id="GO:0061630">
    <property type="term" value="F:ubiquitin protein ligase activity"/>
    <property type="evidence" value="ECO:0007669"/>
    <property type="project" value="UniProtKB-EC"/>
</dbReference>
<evidence type="ECO:0000256" key="3">
    <source>
        <dbReference type="ARBA" id="ARBA00022679"/>
    </source>
</evidence>
<evidence type="ECO:0000256" key="5">
    <source>
        <dbReference type="ARBA" id="ARBA00022771"/>
    </source>
</evidence>
<dbReference type="RefSeq" id="XP_038984317.1">
    <property type="nucleotide sequence ID" value="XM_039128389.1"/>
</dbReference>
<dbReference type="FunFam" id="3.30.40.10:FF:000521">
    <property type="entry name" value="RING/U-box superfamily protein"/>
    <property type="match status" value="1"/>
</dbReference>
<dbReference type="PROSITE" id="PS50089">
    <property type="entry name" value="ZF_RING_2"/>
    <property type="match status" value="1"/>
</dbReference>
<evidence type="ECO:0000256" key="1">
    <source>
        <dbReference type="ARBA" id="ARBA00000900"/>
    </source>
</evidence>
<feature type="compositionally biased region" description="Basic and acidic residues" evidence="9">
    <location>
        <begin position="87"/>
        <end position="100"/>
    </location>
</feature>
<evidence type="ECO:0000256" key="9">
    <source>
        <dbReference type="SAM" id="MobiDB-lite"/>
    </source>
</evidence>
<dbReference type="SUPFAM" id="SSF57850">
    <property type="entry name" value="RING/U-box"/>
    <property type="match status" value="1"/>
</dbReference>
<dbReference type="PANTHER" id="PTHR46463">
    <property type="entry name" value="ZINC FINGER, RING/FYVE/PHD-TYPE"/>
    <property type="match status" value="1"/>
</dbReference>
<evidence type="ECO:0000313" key="11">
    <source>
        <dbReference type="Proteomes" id="UP000228380"/>
    </source>
</evidence>
<dbReference type="GeneID" id="103696993"/>
<dbReference type="Gene3D" id="3.30.40.10">
    <property type="entry name" value="Zinc/RING finger domain, C3HC4 (zinc finger)"/>
    <property type="match status" value="1"/>
</dbReference>
<proteinExistence type="predicted"/>
<dbReference type="GO" id="GO:0008270">
    <property type="term" value="F:zinc ion binding"/>
    <property type="evidence" value="ECO:0007669"/>
    <property type="project" value="UniProtKB-KW"/>
</dbReference>
<keyword evidence="4" id="KW-0479">Metal-binding</keyword>
<dbReference type="Proteomes" id="UP000228380">
    <property type="component" value="Chromosome 7"/>
</dbReference>
<protein>
    <recommendedName>
        <fullName evidence="2">RING-type E3 ubiquitin transferase</fullName>
        <ecNumber evidence="2">2.3.2.27</ecNumber>
    </recommendedName>
</protein>
<organism evidence="11 12">
    <name type="scientific">Phoenix dactylifera</name>
    <name type="common">Date palm</name>
    <dbReference type="NCBI Taxonomy" id="42345"/>
    <lineage>
        <taxon>Eukaryota</taxon>
        <taxon>Viridiplantae</taxon>
        <taxon>Streptophyta</taxon>
        <taxon>Embryophyta</taxon>
        <taxon>Tracheophyta</taxon>
        <taxon>Spermatophyta</taxon>
        <taxon>Magnoliopsida</taxon>
        <taxon>Liliopsida</taxon>
        <taxon>Arecaceae</taxon>
        <taxon>Coryphoideae</taxon>
        <taxon>Phoeniceae</taxon>
        <taxon>Phoenix</taxon>
    </lineage>
</organism>
<dbReference type="SMART" id="SM00184">
    <property type="entry name" value="RING"/>
    <property type="match status" value="1"/>
</dbReference>
<accession>A0A8B9AEX1</accession>
<keyword evidence="5 8" id="KW-0863">Zinc-finger</keyword>
<dbReference type="EC" id="2.3.2.27" evidence="2"/>
<feature type="domain" description="RING-type" evidence="10">
    <location>
        <begin position="158"/>
        <end position="198"/>
    </location>
</feature>
<keyword evidence="3" id="KW-0808">Transferase</keyword>
<evidence type="ECO:0000259" key="10">
    <source>
        <dbReference type="PROSITE" id="PS50089"/>
    </source>
</evidence>
<keyword evidence="7" id="KW-0862">Zinc</keyword>
<dbReference type="PANTHER" id="PTHR46463:SF10">
    <property type="entry name" value="OS01G0926200 PROTEIN"/>
    <property type="match status" value="1"/>
</dbReference>
<evidence type="ECO:0000256" key="4">
    <source>
        <dbReference type="ARBA" id="ARBA00022723"/>
    </source>
</evidence>
<evidence type="ECO:0000256" key="6">
    <source>
        <dbReference type="ARBA" id="ARBA00022786"/>
    </source>
</evidence>
<evidence type="ECO:0000256" key="8">
    <source>
        <dbReference type="PROSITE-ProRule" id="PRU00175"/>
    </source>
</evidence>
<keyword evidence="11" id="KW-1185">Reference proteome</keyword>
<evidence type="ECO:0000256" key="2">
    <source>
        <dbReference type="ARBA" id="ARBA00012483"/>
    </source>
</evidence>
<reference evidence="12" key="2">
    <citation type="submission" date="2025-08" db="UniProtKB">
        <authorList>
            <consortium name="RefSeq"/>
        </authorList>
    </citation>
    <scope>IDENTIFICATION</scope>
    <source>
        <tissue evidence="12">Young leaves</tissue>
    </source>
</reference>
<evidence type="ECO:0000313" key="12">
    <source>
        <dbReference type="RefSeq" id="XP_038984317.1"/>
    </source>
</evidence>